<evidence type="ECO:0000313" key="2">
    <source>
        <dbReference type="EMBL" id="OZU87167.1"/>
    </source>
</evidence>
<evidence type="ECO:0000313" key="3">
    <source>
        <dbReference type="Proteomes" id="UP000216498"/>
    </source>
</evidence>
<accession>A0A265N5N4</accession>
<keyword evidence="1" id="KW-1133">Transmembrane helix</keyword>
<organism evidence="2 3">
    <name type="scientific">Virgibacillus indicus</name>
    <dbReference type="NCBI Taxonomy" id="2024554"/>
    <lineage>
        <taxon>Bacteria</taxon>
        <taxon>Bacillati</taxon>
        <taxon>Bacillota</taxon>
        <taxon>Bacilli</taxon>
        <taxon>Bacillales</taxon>
        <taxon>Bacillaceae</taxon>
        <taxon>Virgibacillus</taxon>
    </lineage>
</organism>
<gene>
    <name evidence="2" type="ORF">CIL03_18385</name>
</gene>
<dbReference type="EMBL" id="NPMS01000014">
    <property type="protein sequence ID" value="OZU87167.1"/>
    <property type="molecule type" value="Genomic_DNA"/>
</dbReference>
<proteinExistence type="predicted"/>
<feature type="transmembrane region" description="Helical" evidence="1">
    <location>
        <begin position="49"/>
        <end position="70"/>
    </location>
</feature>
<keyword evidence="3" id="KW-1185">Reference proteome</keyword>
<name>A0A265N5N4_9BACI</name>
<dbReference type="AlphaFoldDB" id="A0A265N5N4"/>
<feature type="transmembrane region" description="Helical" evidence="1">
    <location>
        <begin position="137"/>
        <end position="159"/>
    </location>
</feature>
<feature type="transmembrane region" description="Helical" evidence="1">
    <location>
        <begin position="90"/>
        <end position="109"/>
    </location>
</feature>
<dbReference type="OrthoDB" id="2703588at2"/>
<comment type="caution">
    <text evidence="2">The sequence shown here is derived from an EMBL/GenBank/DDBJ whole genome shotgun (WGS) entry which is preliminary data.</text>
</comment>
<dbReference type="Proteomes" id="UP000216498">
    <property type="component" value="Unassembled WGS sequence"/>
</dbReference>
<keyword evidence="1" id="KW-0812">Transmembrane</keyword>
<dbReference type="RefSeq" id="WP_094887358.1">
    <property type="nucleotide sequence ID" value="NZ_NPMS01000014.1"/>
</dbReference>
<evidence type="ECO:0008006" key="4">
    <source>
        <dbReference type="Google" id="ProtNLM"/>
    </source>
</evidence>
<keyword evidence="1" id="KW-0472">Membrane</keyword>
<protein>
    <recommendedName>
        <fullName evidence="4">Copper resistance protein D domain-containing protein</fullName>
    </recommendedName>
</protein>
<reference evidence="2 3" key="1">
    <citation type="submission" date="2017-08" db="EMBL/GenBank/DDBJ databases">
        <title>Virgibacillus indicus sp. nov. and Virgibacillus profoundi sp. nov, two moderately halophilic bacteria isolated from marine sediment by using the Microfluidic Streak Plate.</title>
        <authorList>
            <person name="Xu B."/>
            <person name="Hu B."/>
            <person name="Wang J."/>
            <person name="Zhu Y."/>
            <person name="Huang L."/>
            <person name="Du W."/>
            <person name="Huang Y."/>
        </authorList>
    </citation>
    <scope>NUCLEOTIDE SEQUENCE [LARGE SCALE GENOMIC DNA]</scope>
    <source>
        <strain evidence="2 3">IO3-P2-C2</strain>
    </source>
</reference>
<evidence type="ECO:0000256" key="1">
    <source>
        <dbReference type="SAM" id="Phobius"/>
    </source>
</evidence>
<feature type="transmembrane region" description="Helical" evidence="1">
    <location>
        <begin position="6"/>
        <end position="28"/>
    </location>
</feature>
<sequence length="161" mass="18502">MREIILLIHILLAIVWAGGIMFIGWGVYPASMKLSLSIQRQFLITLMKWSHHFLTLAGFFVVLTGIILGTVLGPIHSWNMLWNTDYGNTWLTALGIGIFTLLWGIFIGYREMMHIFTDDFLWKEAENGNKRPLIRELVRLAALESVEVISFVVLIYLMISF</sequence>